<dbReference type="Gene3D" id="1.50.10.20">
    <property type="match status" value="1"/>
</dbReference>
<dbReference type="InterPro" id="IPR024705">
    <property type="entry name" value="Ssp411"/>
</dbReference>
<organism evidence="2 3">
    <name type="scientific">Syntrophobotulus glycolicus (strain DSM 8271 / FlGlyR)</name>
    <dbReference type="NCBI Taxonomy" id="645991"/>
    <lineage>
        <taxon>Bacteria</taxon>
        <taxon>Bacillati</taxon>
        <taxon>Bacillota</taxon>
        <taxon>Clostridia</taxon>
        <taxon>Eubacteriales</taxon>
        <taxon>Desulfitobacteriaceae</taxon>
        <taxon>Syntrophobotulus</taxon>
    </lineage>
</organism>
<accession>F0SWW6</accession>
<evidence type="ECO:0000313" key="2">
    <source>
        <dbReference type="EMBL" id="ADY54656.1"/>
    </source>
</evidence>
<feature type="domain" description="Spermatogenesis-associated protein 20-like TRX" evidence="1">
    <location>
        <begin position="10"/>
        <end position="168"/>
    </location>
</feature>
<dbReference type="CDD" id="cd02955">
    <property type="entry name" value="SSP411"/>
    <property type="match status" value="1"/>
</dbReference>
<protein>
    <recommendedName>
        <fullName evidence="1">Spermatogenesis-associated protein 20-like TRX domain-containing protein</fullName>
    </recommendedName>
</protein>
<dbReference type="HOGENOM" id="CLU_014051_4_1_9"/>
<proteinExistence type="predicted"/>
<dbReference type="PANTHER" id="PTHR42899">
    <property type="entry name" value="SPERMATOGENESIS-ASSOCIATED PROTEIN 20"/>
    <property type="match status" value="1"/>
</dbReference>
<reference evidence="3" key="2">
    <citation type="submission" date="2011-02" db="EMBL/GenBank/DDBJ databases">
        <title>The complete genome of Syntrophobotulus glycolicus DSM 8271.</title>
        <authorList>
            <person name="Lucas S."/>
            <person name="Copeland A."/>
            <person name="Lapidus A."/>
            <person name="Bruce D."/>
            <person name="Goodwin L."/>
            <person name="Pitluck S."/>
            <person name="Kyrpides N."/>
            <person name="Mavromatis K."/>
            <person name="Pagani I."/>
            <person name="Ivanova N."/>
            <person name="Mikhailova N."/>
            <person name="Chertkov O."/>
            <person name="Held B."/>
            <person name="Detter J.C."/>
            <person name="Tapia R."/>
            <person name="Han C."/>
            <person name="Land M."/>
            <person name="Hauser L."/>
            <person name="Markowitz V."/>
            <person name="Cheng J.-F."/>
            <person name="Hugenholtz P."/>
            <person name="Woyke T."/>
            <person name="Wu D."/>
            <person name="Spring S."/>
            <person name="Schroeder M."/>
            <person name="Brambilla E."/>
            <person name="Klenk H.-P."/>
            <person name="Eisen J.A."/>
        </authorList>
    </citation>
    <scope>NUCLEOTIDE SEQUENCE [LARGE SCALE GENOMIC DNA]</scope>
    <source>
        <strain evidence="3">DSM 8271 / FlGlyR</strain>
    </source>
</reference>
<dbReference type="InterPro" id="IPR036249">
    <property type="entry name" value="Thioredoxin-like_sf"/>
</dbReference>
<dbReference type="Proteomes" id="UP000007488">
    <property type="component" value="Chromosome"/>
</dbReference>
<evidence type="ECO:0000259" key="1">
    <source>
        <dbReference type="Pfam" id="PF03190"/>
    </source>
</evidence>
<dbReference type="InterPro" id="IPR004879">
    <property type="entry name" value="Ssp411-like_TRX"/>
</dbReference>
<name>F0SWW6_SYNGF</name>
<dbReference type="Pfam" id="PF03190">
    <property type="entry name" value="Thioredox_DsbH"/>
    <property type="match status" value="1"/>
</dbReference>
<dbReference type="KEGG" id="sgy:Sgly_0289"/>
<dbReference type="SUPFAM" id="SSF48208">
    <property type="entry name" value="Six-hairpin glycosidases"/>
    <property type="match status" value="1"/>
</dbReference>
<reference evidence="2 3" key="1">
    <citation type="journal article" date="2011" name="Stand. Genomic Sci.">
        <title>Complete genome sequence of Syntrophobotulus glycolicus type strain (FlGlyR).</title>
        <authorList>
            <person name="Han C."/>
            <person name="Mwirichia R."/>
            <person name="Chertkov O."/>
            <person name="Held B."/>
            <person name="Lapidus A."/>
            <person name="Nolan M."/>
            <person name="Lucas S."/>
            <person name="Hammon N."/>
            <person name="Deshpande S."/>
            <person name="Cheng J.F."/>
            <person name="Tapia R."/>
            <person name="Goodwin L."/>
            <person name="Pitluck S."/>
            <person name="Huntemann M."/>
            <person name="Liolios K."/>
            <person name="Ivanova N."/>
            <person name="Pagani I."/>
            <person name="Mavromatis K."/>
            <person name="Ovchinikova G."/>
            <person name="Pati A."/>
            <person name="Chen A."/>
            <person name="Palaniappan K."/>
            <person name="Land M."/>
            <person name="Hauser L."/>
            <person name="Brambilla E.M."/>
            <person name="Rohde M."/>
            <person name="Spring S."/>
            <person name="Sikorski J."/>
            <person name="Goker M."/>
            <person name="Woyke T."/>
            <person name="Bristow J."/>
            <person name="Eisen J.A."/>
            <person name="Markowitz V."/>
            <person name="Hugenholtz P."/>
            <person name="Kyrpides N.C."/>
            <person name="Klenk H.P."/>
            <person name="Detter J.C."/>
        </authorList>
    </citation>
    <scope>NUCLEOTIDE SEQUENCE [LARGE SCALE GENOMIC DNA]</scope>
    <source>
        <strain evidence="3">DSM 8271 / FlGlyR</strain>
    </source>
</reference>
<dbReference type="STRING" id="645991.Sgly_0289"/>
<evidence type="ECO:0000313" key="3">
    <source>
        <dbReference type="Proteomes" id="UP000007488"/>
    </source>
</evidence>
<keyword evidence="3" id="KW-1185">Reference proteome</keyword>
<dbReference type="EMBL" id="CP002547">
    <property type="protein sequence ID" value="ADY54656.1"/>
    <property type="molecule type" value="Genomic_DNA"/>
</dbReference>
<dbReference type="PIRSF" id="PIRSF006402">
    <property type="entry name" value="UCP006402_thioredoxin"/>
    <property type="match status" value="1"/>
</dbReference>
<dbReference type="OrthoDB" id="9762614at2"/>
<dbReference type="GO" id="GO:0005975">
    <property type="term" value="P:carbohydrate metabolic process"/>
    <property type="evidence" value="ECO:0007669"/>
    <property type="project" value="InterPro"/>
</dbReference>
<dbReference type="InterPro" id="IPR008928">
    <property type="entry name" value="6-hairpin_glycosidase_sf"/>
</dbReference>
<dbReference type="Gene3D" id="1.50.10.10">
    <property type="match status" value="1"/>
</dbReference>
<dbReference type="Gene3D" id="3.40.30.10">
    <property type="entry name" value="Glutaredoxin"/>
    <property type="match status" value="1"/>
</dbReference>
<dbReference type="InterPro" id="IPR012341">
    <property type="entry name" value="6hp_glycosidase-like_sf"/>
</dbReference>
<dbReference type="eggNOG" id="COG1331">
    <property type="taxonomic scope" value="Bacteria"/>
</dbReference>
<dbReference type="RefSeq" id="WP_013623527.1">
    <property type="nucleotide sequence ID" value="NC_015172.1"/>
</dbReference>
<dbReference type="SUPFAM" id="SSF52833">
    <property type="entry name" value="Thioredoxin-like"/>
    <property type="match status" value="1"/>
</dbReference>
<gene>
    <name evidence="2" type="ordered locus">Sgly_0289</name>
</gene>
<dbReference type="AlphaFoldDB" id="F0SWW6"/>
<dbReference type="PANTHER" id="PTHR42899:SF1">
    <property type="entry name" value="SPERMATOGENESIS-ASSOCIATED PROTEIN 20"/>
    <property type="match status" value="1"/>
</dbReference>
<sequence length="752" mass="86540">MSAAKNGVSNRLIHEKSPYLLQHAHNPVDWYPWGIEAFEKAAKENKPVFLSIGYSTCHWCHVMERESFEDKEVAEKLNKSFIAVKVDREERPDIDHTYMTFCQALTGAGGWPLTILMTPDKKPFFAGTYFAKNSGGGRVGLIDVLDYTSEKWKNEKEKILTSAEELYTVVSSHYGGKDQETVFKKEGLLEEVRYADARKQTKDDIMVWGKQMIEKGYEMLAKTFDPKFGGFGHAPKFPSPHTLGFLMRCHLDRPDQNALEMVRKTLDLMADGGIYDQIGYGFSRYSTDRFWLVPHFEKMLYDNATLAYTYLEAYQLTHEQRYGQVAREIFSYVLREMCSPEGGFYSAEDADSEGEEGKYYIWTYQEVMETLTAELLRIQENRASLDQPDGRDIFQSQFAHPDVLPGLYCEAYQITKEGNFEGKNILNRLFSDWRDLARKASIPFDEFVRAIRYCNTILLRVRERRVRPIRDDKILVSWNGLMIAALAKGAQVLSFPDQTFAVHENASLYLTQAEKAANFIDDNMRSSDGRLFARYRHGEAQYPAYLDDYAFYIFGLLELYTACGKPVYLQRAIELQQQQENLFRDTEKGGYFFTGKDSEELLFRPKEVYDGALPSGNSLAVLNLTKLWKMTGDNKWKNIAEGNIQSFHAEMKEYPAGHLAFLRSIQHYISDGDELILGGALNNEVLNKMKEVFFRDFRPYAVLLYHEGTVQELVPELAGYPQQEKAAAYLCRNFSCLNPVFSVEELQHVLRS</sequence>